<dbReference type="GO" id="GO:0030416">
    <property type="term" value="P:methylamine metabolic process"/>
    <property type="evidence" value="ECO:0007669"/>
    <property type="project" value="InterPro"/>
</dbReference>
<keyword evidence="4 5" id="KW-0472">Membrane</keyword>
<accession>A0A931DFB2</accession>
<comment type="subcellular location">
    <subcellularLocation>
        <location evidence="1">Membrane</location>
        <topology evidence="1">Multi-pass membrane protein</topology>
    </subcellularLocation>
</comment>
<evidence type="ECO:0000256" key="4">
    <source>
        <dbReference type="ARBA" id="ARBA00023136"/>
    </source>
</evidence>
<dbReference type="InterPro" id="IPR009908">
    <property type="entry name" value="Methylamine_util_MauE"/>
</dbReference>
<evidence type="ECO:0000256" key="3">
    <source>
        <dbReference type="ARBA" id="ARBA00022989"/>
    </source>
</evidence>
<keyword evidence="8" id="KW-1185">Reference proteome</keyword>
<feature type="transmembrane region" description="Helical" evidence="5">
    <location>
        <begin position="6"/>
        <end position="26"/>
    </location>
</feature>
<reference evidence="7" key="1">
    <citation type="submission" date="2020-11" db="EMBL/GenBank/DDBJ databases">
        <title>Sequencing the genomes of 1000 actinobacteria strains.</title>
        <authorList>
            <person name="Klenk H.-P."/>
        </authorList>
    </citation>
    <scope>NUCLEOTIDE SEQUENCE</scope>
    <source>
        <strain evidence="7">DSM 43175</strain>
    </source>
</reference>
<keyword evidence="3 5" id="KW-1133">Transmembrane helix</keyword>
<feature type="transmembrane region" description="Helical" evidence="5">
    <location>
        <begin position="80"/>
        <end position="101"/>
    </location>
</feature>
<proteinExistence type="predicted"/>
<evidence type="ECO:0000256" key="1">
    <source>
        <dbReference type="ARBA" id="ARBA00004141"/>
    </source>
</evidence>
<feature type="transmembrane region" description="Helical" evidence="5">
    <location>
        <begin position="154"/>
        <end position="179"/>
    </location>
</feature>
<feature type="transmembrane region" description="Helical" evidence="5">
    <location>
        <begin position="131"/>
        <end position="148"/>
    </location>
</feature>
<dbReference type="EMBL" id="JADOUA010000001">
    <property type="protein sequence ID" value="MBG6087252.1"/>
    <property type="molecule type" value="Genomic_DNA"/>
</dbReference>
<sequence>MSNVVLTLRVLVGGVFLVAVVSKAHGPASFARFADSVRQVAAVPRGAAAPVAAGVLLAEAAVVVLLAVPGPVPAGPLSEGLLATGFLLAAVMLAGFSVVLATALRRGVTSSCQCFGASGDGIGRRHVARNGALLLCAVTGAALTPAAAAVTPFAAVLCVAAAAAAVAATVLLDDLLYLFR</sequence>
<protein>
    <recommendedName>
        <fullName evidence="6">Methylamine utilisation protein MauE domain-containing protein</fullName>
    </recommendedName>
</protein>
<name>A0A931DFB2_9ACTN</name>
<evidence type="ECO:0000313" key="7">
    <source>
        <dbReference type="EMBL" id="MBG6087252.1"/>
    </source>
</evidence>
<dbReference type="Pfam" id="PF07291">
    <property type="entry name" value="MauE"/>
    <property type="match status" value="1"/>
</dbReference>
<feature type="transmembrane region" description="Helical" evidence="5">
    <location>
        <begin position="47"/>
        <end position="68"/>
    </location>
</feature>
<evidence type="ECO:0000313" key="8">
    <source>
        <dbReference type="Proteomes" id="UP000614047"/>
    </source>
</evidence>
<keyword evidence="2 5" id="KW-0812">Transmembrane</keyword>
<feature type="domain" description="Methylamine utilisation protein MauE" evidence="6">
    <location>
        <begin position="1"/>
        <end position="142"/>
    </location>
</feature>
<dbReference type="AlphaFoldDB" id="A0A931DFB2"/>
<evidence type="ECO:0000259" key="6">
    <source>
        <dbReference type="Pfam" id="PF07291"/>
    </source>
</evidence>
<dbReference type="Proteomes" id="UP000614047">
    <property type="component" value="Unassembled WGS sequence"/>
</dbReference>
<organism evidence="7 8">
    <name type="scientific">Actinomadura viridis</name>
    <dbReference type="NCBI Taxonomy" id="58110"/>
    <lineage>
        <taxon>Bacteria</taxon>
        <taxon>Bacillati</taxon>
        <taxon>Actinomycetota</taxon>
        <taxon>Actinomycetes</taxon>
        <taxon>Streptosporangiales</taxon>
        <taxon>Thermomonosporaceae</taxon>
        <taxon>Actinomadura</taxon>
    </lineage>
</organism>
<dbReference type="RefSeq" id="WP_197010144.1">
    <property type="nucleotide sequence ID" value="NZ_BAABES010000006.1"/>
</dbReference>
<comment type="caution">
    <text evidence="7">The sequence shown here is derived from an EMBL/GenBank/DDBJ whole genome shotgun (WGS) entry which is preliminary data.</text>
</comment>
<evidence type="ECO:0000256" key="5">
    <source>
        <dbReference type="SAM" id="Phobius"/>
    </source>
</evidence>
<gene>
    <name evidence="7" type="ORF">IW256_001365</name>
</gene>
<dbReference type="GO" id="GO:0016020">
    <property type="term" value="C:membrane"/>
    <property type="evidence" value="ECO:0007669"/>
    <property type="project" value="UniProtKB-SubCell"/>
</dbReference>
<evidence type="ECO:0000256" key="2">
    <source>
        <dbReference type="ARBA" id="ARBA00022692"/>
    </source>
</evidence>